<feature type="compositionally biased region" description="Pro residues" evidence="5">
    <location>
        <begin position="616"/>
        <end position="628"/>
    </location>
</feature>
<evidence type="ECO:0000313" key="7">
    <source>
        <dbReference type="Proteomes" id="UP000735302"/>
    </source>
</evidence>
<dbReference type="GO" id="GO:0060271">
    <property type="term" value="P:cilium assembly"/>
    <property type="evidence" value="ECO:0007669"/>
    <property type="project" value="TreeGrafter"/>
</dbReference>
<dbReference type="PANTHER" id="PTHR44186:SF1">
    <property type="entry name" value="BARDET-BIEDL SYNDROME 4 PROTEIN"/>
    <property type="match status" value="1"/>
</dbReference>
<comment type="caution">
    <text evidence="6">The sequence shown here is derived from an EMBL/GenBank/DDBJ whole genome shotgun (WGS) entry which is preliminary data.</text>
</comment>
<feature type="repeat" description="TPR" evidence="4">
    <location>
        <begin position="302"/>
        <end position="335"/>
    </location>
</feature>
<dbReference type="SUPFAM" id="SSF48452">
    <property type="entry name" value="TPR-like"/>
    <property type="match status" value="1"/>
</dbReference>
<gene>
    <name evidence="6" type="ORF">PoB_006947700</name>
</gene>
<dbReference type="InterPro" id="IPR011990">
    <property type="entry name" value="TPR-like_helical_dom_sf"/>
</dbReference>
<dbReference type="GO" id="GO:0036064">
    <property type="term" value="C:ciliary basal body"/>
    <property type="evidence" value="ECO:0007669"/>
    <property type="project" value="TreeGrafter"/>
</dbReference>
<evidence type="ECO:0000256" key="3">
    <source>
        <dbReference type="ARBA" id="ARBA00023778"/>
    </source>
</evidence>
<name>A0AAV4DFE3_9GAST</name>
<feature type="repeat" description="TPR" evidence="4">
    <location>
        <begin position="268"/>
        <end position="301"/>
    </location>
</feature>
<evidence type="ECO:0000256" key="4">
    <source>
        <dbReference type="PROSITE-ProRule" id="PRU00339"/>
    </source>
</evidence>
<evidence type="ECO:0000256" key="2">
    <source>
        <dbReference type="ARBA" id="ARBA00022803"/>
    </source>
</evidence>
<keyword evidence="2 4" id="KW-0802">TPR repeat</keyword>
<reference evidence="6 7" key="1">
    <citation type="journal article" date="2021" name="Elife">
        <title>Chloroplast acquisition without the gene transfer in kleptoplastic sea slugs, Plakobranchus ocellatus.</title>
        <authorList>
            <person name="Maeda T."/>
            <person name="Takahashi S."/>
            <person name="Yoshida T."/>
            <person name="Shimamura S."/>
            <person name="Takaki Y."/>
            <person name="Nagai Y."/>
            <person name="Toyoda A."/>
            <person name="Suzuki Y."/>
            <person name="Arimoto A."/>
            <person name="Ishii H."/>
            <person name="Satoh N."/>
            <person name="Nishiyama T."/>
            <person name="Hasebe M."/>
            <person name="Maruyama T."/>
            <person name="Minagawa J."/>
            <person name="Obokata J."/>
            <person name="Shigenobu S."/>
        </authorList>
    </citation>
    <scope>NUCLEOTIDE SEQUENCE [LARGE SCALE GENOMIC DNA]</scope>
</reference>
<organism evidence="6 7">
    <name type="scientific">Plakobranchus ocellatus</name>
    <dbReference type="NCBI Taxonomy" id="259542"/>
    <lineage>
        <taxon>Eukaryota</taxon>
        <taxon>Metazoa</taxon>
        <taxon>Spiralia</taxon>
        <taxon>Lophotrochozoa</taxon>
        <taxon>Mollusca</taxon>
        <taxon>Gastropoda</taxon>
        <taxon>Heterobranchia</taxon>
        <taxon>Euthyneura</taxon>
        <taxon>Panpulmonata</taxon>
        <taxon>Sacoglossa</taxon>
        <taxon>Placobranchoidea</taxon>
        <taxon>Plakobranchidae</taxon>
        <taxon>Plakobranchus</taxon>
    </lineage>
</organism>
<dbReference type="Proteomes" id="UP000735302">
    <property type="component" value="Unassembled WGS sequence"/>
</dbReference>
<feature type="compositionally biased region" description="Polar residues" evidence="5">
    <location>
        <begin position="631"/>
        <end position="641"/>
    </location>
</feature>
<dbReference type="AlphaFoldDB" id="A0AAV4DFE3"/>
<proteinExistence type="inferred from homology"/>
<dbReference type="GO" id="GO:0061512">
    <property type="term" value="P:protein localization to cilium"/>
    <property type="evidence" value="ECO:0007669"/>
    <property type="project" value="TreeGrafter"/>
</dbReference>
<dbReference type="Gene3D" id="1.25.40.10">
    <property type="entry name" value="Tetratricopeptide repeat domain"/>
    <property type="match status" value="2"/>
</dbReference>
<feature type="compositionally biased region" description="Basic and acidic residues" evidence="5">
    <location>
        <begin position="699"/>
        <end position="713"/>
    </location>
</feature>
<feature type="compositionally biased region" description="Basic and acidic residues" evidence="5">
    <location>
        <begin position="91"/>
        <end position="100"/>
    </location>
</feature>
<keyword evidence="7" id="KW-1185">Reference proteome</keyword>
<feature type="compositionally biased region" description="Low complexity" evidence="5">
    <location>
        <begin position="108"/>
        <end position="117"/>
    </location>
</feature>
<feature type="region of interest" description="Disordered" evidence="5">
    <location>
        <begin position="579"/>
        <end position="713"/>
    </location>
</feature>
<feature type="non-terminal residue" evidence="6">
    <location>
        <position position="1"/>
    </location>
</feature>
<keyword evidence="1" id="KW-0677">Repeat</keyword>
<feature type="compositionally biased region" description="Polar residues" evidence="5">
    <location>
        <begin position="581"/>
        <end position="590"/>
    </location>
</feature>
<dbReference type="Pfam" id="PF13432">
    <property type="entry name" value="TPR_16"/>
    <property type="match status" value="1"/>
</dbReference>
<dbReference type="SMART" id="SM00028">
    <property type="entry name" value="TPR"/>
    <property type="match status" value="8"/>
</dbReference>
<evidence type="ECO:0000256" key="1">
    <source>
        <dbReference type="ARBA" id="ARBA00022737"/>
    </source>
</evidence>
<feature type="region of interest" description="Disordered" evidence="5">
    <location>
        <begin position="86"/>
        <end position="122"/>
    </location>
</feature>
<protein>
    <submittedName>
        <fullName evidence="6">Bardet-Biedl syndrome 4 protein-like</fullName>
    </submittedName>
</protein>
<accession>A0AAV4DFE3</accession>
<sequence length="713" mass="78363">TKFVARTQHTESTVQYCAKSFIHLRQAERVSWTEHAQSVRCQNQVLVLVLPTTDVRQIPVETLQHRTHIQTTFCHINVNSLTMADNSGQADEEKPKKDEPIVGSQGDVPSIPSVVAPPVKPRPRKAPEIPVFERRNWLIHLHYVRKEFEMCKVLIREQLSEAGGMCEYAVYVQGLIMRQEGKIQESLDLFQTCALLNSQNPENLKQVARSLFLLARHKAAIDVYQQAAQLSDNDWEISHNLGVCYMYLRDFEKAKANLKQALTVRRHEVSYVMLGKIYLLQRDVNAAIDIYRSAVEYSPENPDLLTTLGLLYMQVNQYQKAFENLGNAMTFDPSHTKAIMAAGSMMQSHSDFDVAITKYRIAAANTPESPPLWNNIGMCFFGKKKYVAAISCLKRANYLAPFDWKILYNLGLVHLTTGQYASAFHFLSAAINLKSDLAQLYMLLAVALSHLEDPENASQAYEYAAKLDSKDPSIQLNYAVHLLNNGDRRKASSYLTQFETQVASLKGAGREIDQELMDLAAVIGPAIQVGEVPGKPTPAAVAVPASVPDQASIYAAAPNAARGIFSPAPDPVASAAAARSNRYTGMQSSAEEPDVMNESPVTPGLMAKSDMGNPSLPGPAPVLAPPPEFGDNQSAEPSESNKLPGLSAPLAARQPQSPGALPEIRGGGGRLSGLDFSLPAPPSHLPEDDDDDIAEEIEKEMKRAERPSKLPAL</sequence>
<feature type="repeat" description="TPR" evidence="4">
    <location>
        <begin position="404"/>
        <end position="437"/>
    </location>
</feature>
<dbReference type="Pfam" id="PF13181">
    <property type="entry name" value="TPR_8"/>
    <property type="match status" value="4"/>
</dbReference>
<dbReference type="PANTHER" id="PTHR44186">
    <property type="match status" value="1"/>
</dbReference>
<dbReference type="EMBL" id="BLXT01007841">
    <property type="protein sequence ID" value="GFO42972.1"/>
    <property type="molecule type" value="Genomic_DNA"/>
</dbReference>
<evidence type="ECO:0000256" key="5">
    <source>
        <dbReference type="SAM" id="MobiDB-lite"/>
    </source>
</evidence>
<dbReference type="FunFam" id="1.25.40.10:FF:000237">
    <property type="entry name" value="Bardet-Biedl syndrome 4 (Human)"/>
    <property type="match status" value="1"/>
</dbReference>
<dbReference type="PROSITE" id="PS50005">
    <property type="entry name" value="TPR"/>
    <property type="match status" value="3"/>
</dbReference>
<comment type="similarity">
    <text evidence="3">Belongs to the BBS4 family.</text>
</comment>
<evidence type="ECO:0000313" key="6">
    <source>
        <dbReference type="EMBL" id="GFO42972.1"/>
    </source>
</evidence>
<dbReference type="InterPro" id="IPR019734">
    <property type="entry name" value="TPR_rpt"/>
</dbReference>
<feature type="compositionally biased region" description="Acidic residues" evidence="5">
    <location>
        <begin position="687"/>
        <end position="698"/>
    </location>
</feature>